<dbReference type="Proteomes" id="UP000070371">
    <property type="component" value="Chromosome"/>
</dbReference>
<reference evidence="3 4" key="1">
    <citation type="submission" date="2016-02" db="EMBL/GenBank/DDBJ databases">
        <title>Complete genome sequence of Halocynthiibacter arcticus PAMC 20958t from arctic marine sediment.</title>
        <authorList>
            <person name="Lee Y.M."/>
            <person name="Baek K."/>
            <person name="Lee H.K."/>
            <person name="Shin S.C."/>
        </authorList>
    </citation>
    <scope>NUCLEOTIDE SEQUENCE [LARGE SCALE GENOMIC DNA]</scope>
    <source>
        <strain evidence="3">PAMC 20958</strain>
    </source>
</reference>
<dbReference type="InterPro" id="IPR053174">
    <property type="entry name" value="LpxI"/>
</dbReference>
<protein>
    <recommendedName>
        <fullName evidence="5">Phosphatidate cytidylyltransferase</fullName>
    </recommendedName>
</protein>
<proteinExistence type="predicted"/>
<evidence type="ECO:0000259" key="2">
    <source>
        <dbReference type="Pfam" id="PF17930"/>
    </source>
</evidence>
<dbReference type="InterPro" id="IPR041255">
    <property type="entry name" value="LpxI_N"/>
</dbReference>
<name>A0A126V356_9RHOB</name>
<dbReference type="PANTHER" id="PTHR39962">
    <property type="entry name" value="BLL4848 PROTEIN"/>
    <property type="match status" value="1"/>
</dbReference>
<accession>A0A126V356</accession>
<keyword evidence="4" id="KW-1185">Reference proteome</keyword>
<dbReference type="Gene3D" id="3.40.140.80">
    <property type="match status" value="1"/>
</dbReference>
<dbReference type="Pfam" id="PF17930">
    <property type="entry name" value="LpxI_N"/>
    <property type="match status" value="1"/>
</dbReference>
<dbReference type="InterPro" id="IPR010415">
    <property type="entry name" value="LpxI_C"/>
</dbReference>
<dbReference type="RefSeq" id="WP_039003608.1">
    <property type="nucleotide sequence ID" value="NZ_CP014327.1"/>
</dbReference>
<feature type="domain" description="LpxI C-terminal" evidence="1">
    <location>
        <begin position="134"/>
        <end position="263"/>
    </location>
</feature>
<feature type="domain" description="LpxI N-terminal" evidence="2">
    <location>
        <begin position="8"/>
        <end position="129"/>
    </location>
</feature>
<organism evidence="3 4">
    <name type="scientific">Falsihalocynthiibacter arcticus</name>
    <dbReference type="NCBI Taxonomy" id="1579316"/>
    <lineage>
        <taxon>Bacteria</taxon>
        <taxon>Pseudomonadati</taxon>
        <taxon>Pseudomonadota</taxon>
        <taxon>Alphaproteobacteria</taxon>
        <taxon>Rhodobacterales</taxon>
        <taxon>Roseobacteraceae</taxon>
        <taxon>Falsihalocynthiibacter</taxon>
    </lineage>
</organism>
<dbReference type="OrthoDB" id="9789836at2"/>
<evidence type="ECO:0000313" key="4">
    <source>
        <dbReference type="Proteomes" id="UP000070371"/>
    </source>
</evidence>
<sequence>MAADAPSRLAVLAGRGDLPLQVAAREADSFVVTFQGVDTDAHPDYEARFEKLGGLFKELHKQGVKRVCFAGGLRRPALNPLRFDATMMRLAPRLIAAMKGGDDHILRIVVEVFEDAGFTVVGAHEICPEILATEGLIAGEAPTEQALRDMDRAHAILTALSPVDVGQGCVVANGLCYGIETIQGTDAMLSFIAQNTLSRQGVLMKRAKVGQELRVDMPAIGPETLHGAHSAGLAGVVVQAGQVMIVDPAETCALAKELGLFIYGEAR</sequence>
<dbReference type="PANTHER" id="PTHR39962:SF1">
    <property type="entry name" value="LPXI FAMILY PROTEIN"/>
    <property type="match status" value="1"/>
</dbReference>
<evidence type="ECO:0008006" key="5">
    <source>
        <dbReference type="Google" id="ProtNLM"/>
    </source>
</evidence>
<evidence type="ECO:0000313" key="3">
    <source>
        <dbReference type="EMBL" id="AML52771.1"/>
    </source>
</evidence>
<dbReference type="EMBL" id="CP014327">
    <property type="protein sequence ID" value="AML52771.1"/>
    <property type="molecule type" value="Genomic_DNA"/>
</dbReference>
<dbReference type="Gene3D" id="3.40.50.20">
    <property type="match status" value="1"/>
</dbReference>
<dbReference type="KEGG" id="hat:RC74_17235"/>
<dbReference type="AlphaFoldDB" id="A0A126V356"/>
<evidence type="ECO:0000259" key="1">
    <source>
        <dbReference type="Pfam" id="PF06230"/>
    </source>
</evidence>
<dbReference type="InterPro" id="IPR043167">
    <property type="entry name" value="LpxI_C_sf"/>
</dbReference>
<gene>
    <name evidence="3" type="ORF">RC74_17235</name>
</gene>
<dbReference type="Pfam" id="PF06230">
    <property type="entry name" value="LpxI_C"/>
    <property type="match status" value="1"/>
</dbReference>
<dbReference type="STRING" id="1579316.RC74_17235"/>